<keyword evidence="4 6" id="KW-1133">Transmembrane helix</keyword>
<feature type="transmembrane region" description="Helical" evidence="6">
    <location>
        <begin position="20"/>
        <end position="45"/>
    </location>
</feature>
<dbReference type="PATRIC" id="fig|742737.3.peg.1953"/>
<feature type="transmembrane region" description="Helical" evidence="6">
    <location>
        <begin position="128"/>
        <end position="148"/>
    </location>
</feature>
<dbReference type="AlphaFoldDB" id="G5IEK1"/>
<evidence type="ECO:0000256" key="4">
    <source>
        <dbReference type="ARBA" id="ARBA00022989"/>
    </source>
</evidence>
<keyword evidence="8" id="KW-1185">Reference proteome</keyword>
<comment type="caution">
    <text evidence="7">The sequence shown here is derived from an EMBL/GenBank/DDBJ whole genome shotgun (WGS) entry which is preliminary data.</text>
</comment>
<protein>
    <recommendedName>
        <fullName evidence="9">YihY family protein</fullName>
    </recommendedName>
</protein>
<dbReference type="PIRSF" id="PIRSF035875">
    <property type="entry name" value="RNase_BN"/>
    <property type="match status" value="1"/>
</dbReference>
<evidence type="ECO:0000256" key="6">
    <source>
        <dbReference type="SAM" id="Phobius"/>
    </source>
</evidence>
<keyword evidence="3 6" id="KW-0812">Transmembrane</keyword>
<evidence type="ECO:0008006" key="9">
    <source>
        <dbReference type="Google" id="ProtNLM"/>
    </source>
</evidence>
<dbReference type="GO" id="GO:0005886">
    <property type="term" value="C:plasma membrane"/>
    <property type="evidence" value="ECO:0007669"/>
    <property type="project" value="UniProtKB-SubCell"/>
</dbReference>
<feature type="transmembrane region" description="Helical" evidence="6">
    <location>
        <begin position="235"/>
        <end position="259"/>
    </location>
</feature>
<dbReference type="OrthoDB" id="9775903at2"/>
<evidence type="ECO:0000256" key="3">
    <source>
        <dbReference type="ARBA" id="ARBA00022692"/>
    </source>
</evidence>
<feature type="transmembrane region" description="Helical" evidence="6">
    <location>
        <begin position="206"/>
        <end position="223"/>
    </location>
</feature>
<dbReference type="Proteomes" id="UP000005384">
    <property type="component" value="Unassembled WGS sequence"/>
</dbReference>
<dbReference type="Pfam" id="PF03631">
    <property type="entry name" value="Virul_fac_BrkB"/>
    <property type="match status" value="1"/>
</dbReference>
<gene>
    <name evidence="7" type="ORF">HMPREF9473_01928</name>
</gene>
<evidence type="ECO:0000256" key="2">
    <source>
        <dbReference type="ARBA" id="ARBA00022475"/>
    </source>
</evidence>
<dbReference type="InterPro" id="IPR017039">
    <property type="entry name" value="Virul_fac_BrkB"/>
</dbReference>
<evidence type="ECO:0000256" key="1">
    <source>
        <dbReference type="ARBA" id="ARBA00004651"/>
    </source>
</evidence>
<reference evidence="7 8" key="1">
    <citation type="submission" date="2011-08" db="EMBL/GenBank/DDBJ databases">
        <title>The Genome Sequence of Clostridium hathewayi WAL-18680.</title>
        <authorList>
            <consortium name="The Broad Institute Genome Sequencing Platform"/>
            <person name="Earl A."/>
            <person name="Ward D."/>
            <person name="Feldgarden M."/>
            <person name="Gevers D."/>
            <person name="Finegold S.M."/>
            <person name="Summanen P.H."/>
            <person name="Molitoris D.R."/>
            <person name="Song M."/>
            <person name="Daigneault M."/>
            <person name="Allen-Vercoe E."/>
            <person name="Young S.K."/>
            <person name="Zeng Q."/>
            <person name="Gargeya S."/>
            <person name="Fitzgerald M."/>
            <person name="Haas B."/>
            <person name="Abouelleil A."/>
            <person name="Alvarado L."/>
            <person name="Arachchi H.M."/>
            <person name="Berlin A."/>
            <person name="Brown A."/>
            <person name="Chapman S.B."/>
            <person name="Chen Z."/>
            <person name="Dunbar C."/>
            <person name="Freedman E."/>
            <person name="Gearin G."/>
            <person name="Gellesch M."/>
            <person name="Goldberg J."/>
            <person name="Griggs A."/>
            <person name="Gujja S."/>
            <person name="Heiman D."/>
            <person name="Howarth C."/>
            <person name="Larson L."/>
            <person name="Lui A."/>
            <person name="MacDonald P.J.P."/>
            <person name="Montmayeur A."/>
            <person name="Murphy C."/>
            <person name="Neiman D."/>
            <person name="Pearson M."/>
            <person name="Priest M."/>
            <person name="Roberts A."/>
            <person name="Saif S."/>
            <person name="Shea T."/>
            <person name="Shenoy N."/>
            <person name="Sisk P."/>
            <person name="Stolte C."/>
            <person name="Sykes S."/>
            <person name="Wortman J."/>
            <person name="Nusbaum C."/>
            <person name="Birren B."/>
        </authorList>
    </citation>
    <scope>NUCLEOTIDE SEQUENCE [LARGE SCALE GENOMIC DNA]</scope>
    <source>
        <strain evidence="7 8">WAL-18680</strain>
    </source>
</reference>
<comment type="subcellular location">
    <subcellularLocation>
        <location evidence="1">Cell membrane</location>
        <topology evidence="1">Multi-pass membrane protein</topology>
    </subcellularLocation>
</comment>
<dbReference type="PANTHER" id="PTHR30213:SF0">
    <property type="entry name" value="UPF0761 MEMBRANE PROTEIN YIHY"/>
    <property type="match status" value="1"/>
</dbReference>
<dbReference type="NCBIfam" id="TIGR00765">
    <property type="entry name" value="yihY_not_rbn"/>
    <property type="match status" value="1"/>
</dbReference>
<proteinExistence type="predicted"/>
<dbReference type="HOGENOM" id="CLU_045539_4_4_9"/>
<keyword evidence="5 6" id="KW-0472">Membrane</keyword>
<feature type="transmembrane region" description="Helical" evidence="6">
    <location>
        <begin position="88"/>
        <end position="107"/>
    </location>
</feature>
<organism evidence="7 8">
    <name type="scientific">Hungatella hathewayi WAL-18680</name>
    <dbReference type="NCBI Taxonomy" id="742737"/>
    <lineage>
        <taxon>Bacteria</taxon>
        <taxon>Bacillati</taxon>
        <taxon>Bacillota</taxon>
        <taxon>Clostridia</taxon>
        <taxon>Lachnospirales</taxon>
        <taxon>Lachnospiraceae</taxon>
        <taxon>Hungatella</taxon>
    </lineage>
</organism>
<dbReference type="PANTHER" id="PTHR30213">
    <property type="entry name" value="INNER MEMBRANE PROTEIN YHJD"/>
    <property type="match status" value="1"/>
</dbReference>
<dbReference type="EMBL" id="ADLN01000036">
    <property type="protein sequence ID" value="EHI60054.1"/>
    <property type="molecule type" value="Genomic_DNA"/>
</dbReference>
<keyword evidence="2" id="KW-1003">Cell membrane</keyword>
<evidence type="ECO:0000256" key="5">
    <source>
        <dbReference type="ARBA" id="ARBA00023136"/>
    </source>
</evidence>
<dbReference type="RefSeq" id="WP_006779908.1">
    <property type="nucleotide sequence ID" value="NZ_CP040506.1"/>
</dbReference>
<name>G5IEK1_9FIRM</name>
<feature type="transmembrane region" description="Helical" evidence="6">
    <location>
        <begin position="168"/>
        <end position="194"/>
    </location>
</feature>
<evidence type="ECO:0000313" key="7">
    <source>
        <dbReference type="EMBL" id="EHI60054.1"/>
    </source>
</evidence>
<accession>G5IEK1</accession>
<sequence length="272" mass="30849">MVSLIVEGKRIYDKFTKDEVTVYAAQASFFIVLSFFPFIMLLLTLIQFIPNISKSDLMTITVAIMPDMLDSFVVGIIDDLYTKSPATIVSITAITALWSASRGMLSIERSLNRVNEISRKRNYIVRRIICAGYTIVFIFACVGSLIFLVLGSSLQRLIDRLFPLIGEIISFIVSFRSVAAMAILIVAFMALYAYLPSINQKLRNQVPGALFSAAGWTIFSYLFSMYFDHFSNFSYMYGSLTAIVLLMLWLYICICILLIGAEINYHYTKNYR</sequence>
<evidence type="ECO:0000313" key="8">
    <source>
        <dbReference type="Proteomes" id="UP000005384"/>
    </source>
</evidence>